<dbReference type="Gene3D" id="1.20.5.1150">
    <property type="entry name" value="Ribosomal protein S8"/>
    <property type="match status" value="1"/>
</dbReference>
<proteinExistence type="inferred from homology"/>
<dbReference type="EMBL" id="BAABJH010000002">
    <property type="protein sequence ID" value="GAA4894269.1"/>
    <property type="molecule type" value="Genomic_DNA"/>
</dbReference>
<keyword evidence="3 5" id="KW-0687">Ribonucleoprotein</keyword>
<evidence type="ECO:0000256" key="1">
    <source>
        <dbReference type="ARBA" id="ARBA00006640"/>
    </source>
</evidence>
<dbReference type="InterPro" id="IPR001911">
    <property type="entry name" value="Ribosomal_bS21"/>
</dbReference>
<evidence type="ECO:0000313" key="7">
    <source>
        <dbReference type="EMBL" id="GAA4894269.1"/>
    </source>
</evidence>
<dbReference type="NCBIfam" id="TIGR00030">
    <property type="entry name" value="S21p"/>
    <property type="match status" value="1"/>
</dbReference>
<dbReference type="HAMAP" id="MF_00358">
    <property type="entry name" value="Ribosomal_bS21"/>
    <property type="match status" value="1"/>
</dbReference>
<dbReference type="InterPro" id="IPR038380">
    <property type="entry name" value="Ribosomal_bS21_sf"/>
</dbReference>
<organism evidence="7 8">
    <name type="scientific">Flaviramulus aquimarinus</name>
    <dbReference type="NCBI Taxonomy" id="1170456"/>
    <lineage>
        <taxon>Bacteria</taxon>
        <taxon>Pseudomonadati</taxon>
        <taxon>Bacteroidota</taxon>
        <taxon>Flavobacteriia</taxon>
        <taxon>Flavobacteriales</taxon>
        <taxon>Flavobacteriaceae</taxon>
        <taxon>Flaviramulus</taxon>
    </lineage>
</organism>
<protein>
    <recommendedName>
        <fullName evidence="4 5">Small ribosomal subunit protein bS21</fullName>
    </recommendedName>
</protein>
<comment type="caution">
    <text evidence="7">The sequence shown here is derived from an EMBL/GenBank/DDBJ whole genome shotgun (WGS) entry which is preliminary data.</text>
</comment>
<evidence type="ECO:0000256" key="2">
    <source>
        <dbReference type="ARBA" id="ARBA00022980"/>
    </source>
</evidence>
<comment type="similarity">
    <text evidence="1 5 6">Belongs to the bacterial ribosomal protein bS21 family.</text>
</comment>
<gene>
    <name evidence="7" type="primary">rpsU_1</name>
    <name evidence="5" type="synonym">rpsU</name>
    <name evidence="7" type="ORF">GCM10023311_18680</name>
</gene>
<evidence type="ECO:0000256" key="3">
    <source>
        <dbReference type="ARBA" id="ARBA00023274"/>
    </source>
</evidence>
<evidence type="ECO:0000313" key="8">
    <source>
        <dbReference type="Proteomes" id="UP001500433"/>
    </source>
</evidence>
<evidence type="ECO:0000256" key="4">
    <source>
        <dbReference type="ARBA" id="ARBA00035135"/>
    </source>
</evidence>
<accession>A0ABP9F4P9</accession>
<sequence>MHPFLGRPKTQNTVYMLKIIVKDGENIERALKRYKRKHRNIKVMQNLRDGQFFTKPSVKRRREVQKAAYIQNLRDQEDI</sequence>
<dbReference type="Proteomes" id="UP001500433">
    <property type="component" value="Unassembled WGS sequence"/>
</dbReference>
<dbReference type="Pfam" id="PF01165">
    <property type="entry name" value="Ribosomal_S21"/>
    <property type="match status" value="1"/>
</dbReference>
<name>A0ABP9F4P9_9FLAO</name>
<reference evidence="8" key="1">
    <citation type="journal article" date="2019" name="Int. J. Syst. Evol. Microbiol.">
        <title>The Global Catalogue of Microorganisms (GCM) 10K type strain sequencing project: providing services to taxonomists for standard genome sequencing and annotation.</title>
        <authorList>
            <consortium name="The Broad Institute Genomics Platform"/>
            <consortium name="The Broad Institute Genome Sequencing Center for Infectious Disease"/>
            <person name="Wu L."/>
            <person name="Ma J."/>
        </authorList>
    </citation>
    <scope>NUCLEOTIDE SEQUENCE [LARGE SCALE GENOMIC DNA]</scope>
    <source>
        <strain evidence="8">JCM 18274</strain>
    </source>
</reference>
<keyword evidence="8" id="KW-1185">Reference proteome</keyword>
<evidence type="ECO:0000256" key="6">
    <source>
        <dbReference type="RuleBase" id="RU000667"/>
    </source>
</evidence>
<dbReference type="PRINTS" id="PR00976">
    <property type="entry name" value="RIBOSOMALS21"/>
</dbReference>
<evidence type="ECO:0000256" key="5">
    <source>
        <dbReference type="HAMAP-Rule" id="MF_00358"/>
    </source>
</evidence>
<keyword evidence="2 5" id="KW-0689">Ribosomal protein</keyword>
<dbReference type="GO" id="GO:0005840">
    <property type="term" value="C:ribosome"/>
    <property type="evidence" value="ECO:0007669"/>
    <property type="project" value="UniProtKB-KW"/>
</dbReference>